<dbReference type="EMBL" id="BRPK01000005">
    <property type="protein sequence ID" value="GLB38384.1"/>
    <property type="molecule type" value="Genomic_DNA"/>
</dbReference>
<gene>
    <name evidence="1" type="ORF">LshimejAT787_0502490</name>
</gene>
<reference evidence="1" key="1">
    <citation type="submission" date="2022-07" db="EMBL/GenBank/DDBJ databases">
        <title>The genome of Lyophyllum shimeji provides insight into the initial evolution of ectomycorrhizal fungal genome.</title>
        <authorList>
            <person name="Kobayashi Y."/>
            <person name="Shibata T."/>
            <person name="Hirakawa H."/>
            <person name="Shigenobu S."/>
            <person name="Nishiyama T."/>
            <person name="Yamada A."/>
            <person name="Hasebe M."/>
            <person name="Kawaguchi M."/>
        </authorList>
    </citation>
    <scope>NUCLEOTIDE SEQUENCE</scope>
    <source>
        <strain evidence="1">AT787</strain>
    </source>
</reference>
<evidence type="ECO:0008006" key="3">
    <source>
        <dbReference type="Google" id="ProtNLM"/>
    </source>
</evidence>
<dbReference type="OrthoDB" id="3830579at2759"/>
<name>A0A9P3PMX8_LYOSH</name>
<sequence>MPTVEIIRFPGSDAFVADPGVVLKDALNLLLDTPGVISVHYGVQTEDGTTGYLIVVWETPSSRLHVPTPLMFNMSTLRQMSRLSSKHLPPKSLH</sequence>
<proteinExistence type="predicted"/>
<comment type="caution">
    <text evidence="1">The sequence shown here is derived from an EMBL/GenBank/DDBJ whole genome shotgun (WGS) entry which is preliminary data.</text>
</comment>
<dbReference type="AlphaFoldDB" id="A0A9P3PMX8"/>
<evidence type="ECO:0000313" key="2">
    <source>
        <dbReference type="Proteomes" id="UP001063166"/>
    </source>
</evidence>
<keyword evidence="2" id="KW-1185">Reference proteome</keyword>
<evidence type="ECO:0000313" key="1">
    <source>
        <dbReference type="EMBL" id="GLB38384.1"/>
    </source>
</evidence>
<organism evidence="1 2">
    <name type="scientific">Lyophyllum shimeji</name>
    <name type="common">Hon-shimeji</name>
    <name type="synonym">Tricholoma shimeji</name>
    <dbReference type="NCBI Taxonomy" id="47721"/>
    <lineage>
        <taxon>Eukaryota</taxon>
        <taxon>Fungi</taxon>
        <taxon>Dikarya</taxon>
        <taxon>Basidiomycota</taxon>
        <taxon>Agaricomycotina</taxon>
        <taxon>Agaricomycetes</taxon>
        <taxon>Agaricomycetidae</taxon>
        <taxon>Agaricales</taxon>
        <taxon>Tricholomatineae</taxon>
        <taxon>Lyophyllaceae</taxon>
        <taxon>Lyophyllum</taxon>
    </lineage>
</organism>
<dbReference type="Proteomes" id="UP001063166">
    <property type="component" value="Unassembled WGS sequence"/>
</dbReference>
<accession>A0A9P3PMX8</accession>
<protein>
    <recommendedName>
        <fullName evidence="3">ABM domain-containing protein</fullName>
    </recommendedName>
</protein>